<feature type="chain" id="PRO_5010164552" evidence="2">
    <location>
        <begin position="22"/>
        <end position="363"/>
    </location>
</feature>
<dbReference type="PANTHER" id="PTHR22803">
    <property type="entry name" value="MANNOSE, PHOSPHOLIPASE, LECTIN RECEPTOR RELATED"/>
    <property type="match status" value="1"/>
</dbReference>
<dbReference type="PROSITE" id="PS50041">
    <property type="entry name" value="C_TYPE_LECTIN_2"/>
    <property type="match status" value="1"/>
</dbReference>
<evidence type="ECO:0000313" key="4">
    <source>
        <dbReference type="Proteomes" id="UP000085678"/>
    </source>
</evidence>
<keyword evidence="4" id="KW-1185">Reference proteome</keyword>
<dbReference type="OrthoDB" id="6040592at2759"/>
<dbReference type="Pfam" id="PF00059">
    <property type="entry name" value="Lectin_C"/>
    <property type="match status" value="1"/>
</dbReference>
<keyword evidence="2" id="KW-0732">Signal</keyword>
<evidence type="ECO:0000313" key="5">
    <source>
        <dbReference type="RefSeq" id="XP_013412711.1"/>
    </source>
</evidence>
<dbReference type="AlphaFoldDB" id="A0A1S3JRJ1"/>
<dbReference type="InterPro" id="IPR016187">
    <property type="entry name" value="CTDL_fold"/>
</dbReference>
<dbReference type="GeneID" id="106175312"/>
<organism evidence="4 5">
    <name type="scientific">Lingula anatina</name>
    <name type="common">Brachiopod</name>
    <name type="synonym">Lingula unguis</name>
    <dbReference type="NCBI Taxonomy" id="7574"/>
    <lineage>
        <taxon>Eukaryota</taxon>
        <taxon>Metazoa</taxon>
        <taxon>Spiralia</taxon>
        <taxon>Lophotrochozoa</taxon>
        <taxon>Brachiopoda</taxon>
        <taxon>Linguliformea</taxon>
        <taxon>Lingulata</taxon>
        <taxon>Lingulida</taxon>
        <taxon>Linguloidea</taxon>
        <taxon>Lingulidae</taxon>
        <taxon>Lingula</taxon>
    </lineage>
</organism>
<protein>
    <submittedName>
        <fullName evidence="5">C-type lectin domain family 4 member G</fullName>
    </submittedName>
</protein>
<dbReference type="InterPro" id="IPR001304">
    <property type="entry name" value="C-type_lectin-like"/>
</dbReference>
<dbReference type="SUPFAM" id="SSF56436">
    <property type="entry name" value="C-type lectin-like"/>
    <property type="match status" value="1"/>
</dbReference>
<dbReference type="KEGG" id="lak:106175312"/>
<gene>
    <name evidence="5" type="primary">LOC106175312</name>
</gene>
<keyword evidence="1" id="KW-0175">Coiled coil</keyword>
<dbReference type="InterPro" id="IPR016186">
    <property type="entry name" value="C-type_lectin-like/link_sf"/>
</dbReference>
<dbReference type="InParanoid" id="A0A1S3JRJ1"/>
<feature type="coiled-coil region" evidence="1">
    <location>
        <begin position="56"/>
        <end position="83"/>
    </location>
</feature>
<evidence type="ECO:0000259" key="3">
    <source>
        <dbReference type="PROSITE" id="PS50041"/>
    </source>
</evidence>
<accession>A0A1S3JRJ1</accession>
<sequence>MGAQIFSNLFIPALLLLWCEAEYSPAPKLPPPPPTIPPSVSATSVPKPTLPIRITLQEVVKTLQEHKKQLKDIEDDLPSLQVSALQHFTDIQTLQDQSKDVQHGFLELSTNFSQHQTLANQNMSEILLKLNELKLSSSKEKQLHATNKNWLGILNRNISGMGDNIEDLAEVSQKQEQRLKVLELALQQQLGRTRNLETENAQLKAAYQNQSKVLEKLQKPSTNNKKPRDDFFKYDNSLYKFVPALATWTAAAAHCQSLDPQAYLVSIETVQENRFINRLARGVNEVFIGAFELNYDKKWAWLGTGRELAYSNWNTGEPSDHKFSSNNEKEACAVMFTSNGKWNDILCDSPTEFHSFICEIRLP</sequence>
<name>A0A1S3JRJ1_LINAN</name>
<proteinExistence type="predicted"/>
<dbReference type="Proteomes" id="UP000085678">
    <property type="component" value="Unplaced"/>
</dbReference>
<dbReference type="CDD" id="cd00037">
    <property type="entry name" value="CLECT"/>
    <property type="match status" value="1"/>
</dbReference>
<dbReference type="RefSeq" id="XP_013412711.1">
    <property type="nucleotide sequence ID" value="XM_013557257.1"/>
</dbReference>
<feature type="domain" description="C-type lectin" evidence="3">
    <location>
        <begin position="234"/>
        <end position="353"/>
    </location>
</feature>
<evidence type="ECO:0000256" key="2">
    <source>
        <dbReference type="SAM" id="SignalP"/>
    </source>
</evidence>
<feature type="signal peptide" evidence="2">
    <location>
        <begin position="1"/>
        <end position="21"/>
    </location>
</feature>
<dbReference type="InterPro" id="IPR050111">
    <property type="entry name" value="C-type_lectin/snaclec_domain"/>
</dbReference>
<evidence type="ECO:0000256" key="1">
    <source>
        <dbReference type="SAM" id="Coils"/>
    </source>
</evidence>
<feature type="coiled-coil region" evidence="1">
    <location>
        <begin position="165"/>
        <end position="206"/>
    </location>
</feature>
<dbReference type="Gene3D" id="3.10.100.10">
    <property type="entry name" value="Mannose-Binding Protein A, subunit A"/>
    <property type="match status" value="1"/>
</dbReference>
<dbReference type="SMART" id="SM00034">
    <property type="entry name" value="CLECT"/>
    <property type="match status" value="1"/>
</dbReference>
<reference evidence="5" key="1">
    <citation type="submission" date="2025-08" db="UniProtKB">
        <authorList>
            <consortium name="RefSeq"/>
        </authorList>
    </citation>
    <scope>IDENTIFICATION</scope>
    <source>
        <tissue evidence="5">Gonads</tissue>
    </source>
</reference>